<dbReference type="InterPro" id="IPR002347">
    <property type="entry name" value="SDR_fam"/>
</dbReference>
<dbReference type="STRING" id="414048.SAMN04489864_10659"/>
<dbReference type="Gene3D" id="3.40.50.720">
    <property type="entry name" value="NAD(P)-binding Rossmann-like Domain"/>
    <property type="match status" value="1"/>
</dbReference>
<evidence type="ECO:0000313" key="4">
    <source>
        <dbReference type="EMBL" id="SFH17332.1"/>
    </source>
</evidence>
<protein>
    <submittedName>
        <fullName evidence="4">NADP-dependent 3-hydroxy acid dehydrogenase YdfG</fullName>
    </submittedName>
</protein>
<dbReference type="OrthoDB" id="9775296at2"/>
<dbReference type="GO" id="GO:0016616">
    <property type="term" value="F:oxidoreductase activity, acting on the CH-OH group of donors, NAD or NADP as acceptor"/>
    <property type="evidence" value="ECO:0007669"/>
    <property type="project" value="UniProtKB-ARBA"/>
</dbReference>
<dbReference type="PROSITE" id="PS00061">
    <property type="entry name" value="ADH_SHORT"/>
    <property type="match status" value="1"/>
</dbReference>
<keyword evidence="2" id="KW-0560">Oxidoreductase</keyword>
<dbReference type="Pfam" id="PF00106">
    <property type="entry name" value="adh_short"/>
    <property type="match status" value="1"/>
</dbReference>
<evidence type="ECO:0000256" key="3">
    <source>
        <dbReference type="RuleBase" id="RU000363"/>
    </source>
</evidence>
<proteinExistence type="inferred from homology"/>
<dbReference type="PANTHER" id="PTHR42901">
    <property type="entry name" value="ALCOHOL DEHYDROGENASE"/>
    <property type="match status" value="1"/>
</dbReference>
<accession>A0A1I2XVD4</accession>
<comment type="similarity">
    <text evidence="1 3">Belongs to the short-chain dehydrogenases/reductases (SDR) family.</text>
</comment>
<dbReference type="InterPro" id="IPR020904">
    <property type="entry name" value="Sc_DH/Rdtase_CS"/>
</dbReference>
<dbReference type="SUPFAM" id="SSF51735">
    <property type="entry name" value="NAD(P)-binding Rossmann-fold domains"/>
    <property type="match status" value="1"/>
</dbReference>
<dbReference type="PRINTS" id="PR00080">
    <property type="entry name" value="SDRFAMILY"/>
</dbReference>
<sequence>MTKTALITGASSGIGKACAHTFAEQGYHLILVGRRAALLEQLADQLKTSHTIEVKVLQVDVRDKEELTYKLGTLSPQWKKVDVLINNAGLSQGLDPIDKGNTDDWDTMIDTNIKGLLYVTKIVSTWMVERKKGHIINIGSIAGKEVYANGNVYCATKHAVDALNKAMRIDLLPHGIKVTGIHPGAVETEFSIVRFKGDEARAKKVYDGFEPLVAQDIAEAIWFAVSRPAHVNVNDMLIMPTAQANGNLIKRD</sequence>
<keyword evidence="5" id="KW-1185">Reference proteome</keyword>
<dbReference type="Proteomes" id="UP000199666">
    <property type="component" value="Unassembled WGS sequence"/>
</dbReference>
<dbReference type="PANTHER" id="PTHR42901:SF1">
    <property type="entry name" value="ALCOHOL DEHYDROGENASE"/>
    <property type="match status" value="1"/>
</dbReference>
<dbReference type="AlphaFoldDB" id="A0A1I2XVD4"/>
<organism evidence="4 5">
    <name type="scientific">Pedobacter insulae</name>
    <dbReference type="NCBI Taxonomy" id="414048"/>
    <lineage>
        <taxon>Bacteria</taxon>
        <taxon>Pseudomonadati</taxon>
        <taxon>Bacteroidota</taxon>
        <taxon>Sphingobacteriia</taxon>
        <taxon>Sphingobacteriales</taxon>
        <taxon>Sphingobacteriaceae</taxon>
        <taxon>Pedobacter</taxon>
    </lineage>
</organism>
<reference evidence="4 5" key="1">
    <citation type="submission" date="2016-10" db="EMBL/GenBank/DDBJ databases">
        <authorList>
            <person name="de Groot N.N."/>
        </authorList>
    </citation>
    <scope>NUCLEOTIDE SEQUENCE [LARGE SCALE GENOMIC DNA]</scope>
    <source>
        <strain evidence="4 5">DSM 18684</strain>
    </source>
</reference>
<evidence type="ECO:0000256" key="1">
    <source>
        <dbReference type="ARBA" id="ARBA00006484"/>
    </source>
</evidence>
<dbReference type="EMBL" id="FOPP01000006">
    <property type="protein sequence ID" value="SFH17332.1"/>
    <property type="molecule type" value="Genomic_DNA"/>
</dbReference>
<evidence type="ECO:0000313" key="5">
    <source>
        <dbReference type="Proteomes" id="UP000199666"/>
    </source>
</evidence>
<dbReference type="InterPro" id="IPR036291">
    <property type="entry name" value="NAD(P)-bd_dom_sf"/>
</dbReference>
<dbReference type="PRINTS" id="PR00081">
    <property type="entry name" value="GDHRDH"/>
</dbReference>
<dbReference type="RefSeq" id="WP_090994089.1">
    <property type="nucleotide sequence ID" value="NZ_FOPP01000006.1"/>
</dbReference>
<evidence type="ECO:0000256" key="2">
    <source>
        <dbReference type="ARBA" id="ARBA00023002"/>
    </source>
</evidence>
<name>A0A1I2XVD4_9SPHI</name>
<gene>
    <name evidence="4" type="ORF">SAMN04489864_10659</name>
</gene>
<dbReference type="FunFam" id="3.40.50.720:FF:000047">
    <property type="entry name" value="NADP-dependent L-serine/L-allo-threonine dehydrogenase"/>
    <property type="match status" value="1"/>
</dbReference>